<dbReference type="InterPro" id="IPR024402">
    <property type="entry name" value="DUF2726"/>
</dbReference>
<accession>A0A5C5WTG4</accession>
<dbReference type="Pfam" id="PF10881">
    <property type="entry name" value="DUF2726"/>
    <property type="match status" value="1"/>
</dbReference>
<evidence type="ECO:0000313" key="2">
    <source>
        <dbReference type="EMBL" id="TWT53132.1"/>
    </source>
</evidence>
<keyword evidence="3" id="KW-1185">Reference proteome</keyword>
<evidence type="ECO:0000259" key="1">
    <source>
        <dbReference type="Pfam" id="PF10881"/>
    </source>
</evidence>
<evidence type="ECO:0000313" key="3">
    <source>
        <dbReference type="Proteomes" id="UP000316598"/>
    </source>
</evidence>
<reference evidence="2 3" key="1">
    <citation type="submission" date="2019-02" db="EMBL/GenBank/DDBJ databases">
        <title>Deep-cultivation of Planctomycetes and their phenomic and genomic characterization uncovers novel biology.</title>
        <authorList>
            <person name="Wiegand S."/>
            <person name="Jogler M."/>
            <person name="Boedeker C."/>
            <person name="Pinto D."/>
            <person name="Vollmers J."/>
            <person name="Rivas-Marin E."/>
            <person name="Kohn T."/>
            <person name="Peeters S.H."/>
            <person name="Heuer A."/>
            <person name="Rast P."/>
            <person name="Oberbeckmann S."/>
            <person name="Bunk B."/>
            <person name="Jeske O."/>
            <person name="Meyerdierks A."/>
            <person name="Storesund J.E."/>
            <person name="Kallscheuer N."/>
            <person name="Luecker S."/>
            <person name="Lage O.M."/>
            <person name="Pohl T."/>
            <person name="Merkel B.J."/>
            <person name="Hornburger P."/>
            <person name="Mueller R.-W."/>
            <person name="Bruemmer F."/>
            <person name="Labrenz M."/>
            <person name="Spormann A.M."/>
            <person name="Op Den Camp H."/>
            <person name="Overmann J."/>
            <person name="Amann R."/>
            <person name="Jetten M.S.M."/>
            <person name="Mascher T."/>
            <person name="Medema M.H."/>
            <person name="Devos D.P."/>
            <person name="Kaster A.-K."/>
            <person name="Ovreas L."/>
            <person name="Rohde M."/>
            <person name="Galperin M.Y."/>
            <person name="Jogler C."/>
        </authorList>
    </citation>
    <scope>NUCLEOTIDE SEQUENCE [LARGE SCALE GENOMIC DNA]</scope>
    <source>
        <strain evidence="2 3">Pla22</strain>
    </source>
</reference>
<dbReference type="AlphaFoldDB" id="A0A5C5WTG4"/>
<organism evidence="2 3">
    <name type="scientific">Rubripirellula amarantea</name>
    <dbReference type="NCBI Taxonomy" id="2527999"/>
    <lineage>
        <taxon>Bacteria</taxon>
        <taxon>Pseudomonadati</taxon>
        <taxon>Planctomycetota</taxon>
        <taxon>Planctomycetia</taxon>
        <taxon>Pirellulales</taxon>
        <taxon>Pirellulaceae</taxon>
        <taxon>Rubripirellula</taxon>
    </lineage>
</organism>
<sequence length="205" mass="22645">MQVPHQNVLMQLLAKARYALALMSQGATSQTEECLAESLVLSPRTGWLSETDRKYFSLLTKSVANHGGCVIPNVRLTSIVKIANPANHLDDLVRMDRKSVDFLICDGSLQPCLVVILIDSKGLSSRLPRDYAVDLLKRAKIPVIQLLTDQAWNEQKFSQLLSRVLNEGSNGEFHGKNSGATYAEVAEAFGQPHFDKSSVSKNKYS</sequence>
<proteinExistence type="predicted"/>
<comment type="caution">
    <text evidence="2">The sequence shown here is derived from an EMBL/GenBank/DDBJ whole genome shotgun (WGS) entry which is preliminary data.</text>
</comment>
<protein>
    <recommendedName>
        <fullName evidence="1">DUF2726 domain-containing protein</fullName>
    </recommendedName>
</protein>
<feature type="domain" description="DUF2726" evidence="1">
    <location>
        <begin position="48"/>
        <end position="155"/>
    </location>
</feature>
<dbReference type="Proteomes" id="UP000316598">
    <property type="component" value="Unassembled WGS sequence"/>
</dbReference>
<gene>
    <name evidence="2" type="ORF">Pla22_07600</name>
</gene>
<dbReference type="EMBL" id="SJPI01000001">
    <property type="protein sequence ID" value="TWT53132.1"/>
    <property type="molecule type" value="Genomic_DNA"/>
</dbReference>
<name>A0A5C5WTG4_9BACT</name>